<evidence type="ECO:0000313" key="12">
    <source>
        <dbReference type="Proteomes" id="UP000018050"/>
    </source>
</evidence>
<accession>U6GRE2</accession>
<evidence type="ECO:0000256" key="4">
    <source>
        <dbReference type="ARBA" id="ARBA00021752"/>
    </source>
</evidence>
<feature type="coiled-coil region" evidence="10">
    <location>
        <begin position="160"/>
        <end position="194"/>
    </location>
</feature>
<organism evidence="11 12">
    <name type="scientific">Eimeria acervulina</name>
    <name type="common">Coccidian parasite</name>
    <dbReference type="NCBI Taxonomy" id="5801"/>
    <lineage>
        <taxon>Eukaryota</taxon>
        <taxon>Sar</taxon>
        <taxon>Alveolata</taxon>
        <taxon>Apicomplexa</taxon>
        <taxon>Conoidasida</taxon>
        <taxon>Coccidia</taxon>
        <taxon>Eucoccidiorida</taxon>
        <taxon>Eimeriorina</taxon>
        <taxon>Eimeriidae</taxon>
        <taxon>Eimeria</taxon>
    </lineage>
</organism>
<dbReference type="VEuPathDB" id="ToxoDB:EAH_00003920"/>
<evidence type="ECO:0000256" key="1">
    <source>
        <dbReference type="ARBA" id="ARBA00003029"/>
    </source>
</evidence>
<comment type="function">
    <text evidence="1">Component of the nexin-dynein regulatory complex (N-DRC), a key regulator of ciliary/flagellar motility which maintains the alignment and integrity of the distal axoneme and regulates microtubule sliding in motile axonemes.</text>
</comment>
<comment type="similarity">
    <text evidence="3">Belongs to the DRC10 family.</text>
</comment>
<dbReference type="OMA" id="LMLECQK"/>
<dbReference type="GeneID" id="25268462"/>
<evidence type="ECO:0000256" key="7">
    <source>
        <dbReference type="ARBA" id="ARBA00023069"/>
    </source>
</evidence>
<evidence type="ECO:0000256" key="8">
    <source>
        <dbReference type="ARBA" id="ARBA00023212"/>
    </source>
</evidence>
<evidence type="ECO:0000256" key="10">
    <source>
        <dbReference type="SAM" id="Coils"/>
    </source>
</evidence>
<dbReference type="PANTHER" id="PTHR31598">
    <property type="entry name" value="IQ DOMAIN-CONTAINING PROTEIN D"/>
    <property type="match status" value="1"/>
</dbReference>
<evidence type="ECO:0000256" key="6">
    <source>
        <dbReference type="ARBA" id="ARBA00022846"/>
    </source>
</evidence>
<gene>
    <name evidence="11" type="ORF">EAH_00003920</name>
</gene>
<protein>
    <recommendedName>
        <fullName evidence="4">Dynein regulatory complex protein 10</fullName>
    </recommendedName>
</protein>
<dbReference type="PANTHER" id="PTHR31598:SF1">
    <property type="entry name" value="DYNEIN REGULATORY COMPLEX PROTEIN 10"/>
    <property type="match status" value="1"/>
</dbReference>
<sequence length="387" mass="43837">MASAKPMSSDVHRIASVMDELTQKLTLLTFVSPQVLEAIQENDSGHVAEILGPEVLKRMIEQTRLEELYHGSTATGEGAGVASLDVDDLQEIAEQLERNTRELCRKMREVPNIVQELRALQETKPVNSVKFVHALAEMQEVVLKRLTTAVEDEKANEELLQMYLQQEQAAEDRRAELEAQLAQLRTDRQKHAARSSEAITKLKSDLHDIQNTTEQRLWQMNEEFAKRDAQQRRTFQRKTGDAAALKAQLEKRGANQAAAAREEIDAKIRNQKIAKRDLENAVKALDKDISQKEREIQAVREKNKVDEESLSSLAKALEAIDEENERKEQAARISRAVFARAEAERINKAAAACLLQSYWRGISQREEYIALKKAAARKTKAKKKPKV</sequence>
<keyword evidence="10" id="KW-0175">Coiled coil</keyword>
<evidence type="ECO:0000313" key="11">
    <source>
        <dbReference type="EMBL" id="CDI81159.1"/>
    </source>
</evidence>
<evidence type="ECO:0000256" key="2">
    <source>
        <dbReference type="ARBA" id="ARBA00004611"/>
    </source>
</evidence>
<dbReference type="PROSITE" id="PS50096">
    <property type="entry name" value="IQ"/>
    <property type="match status" value="1"/>
</dbReference>
<keyword evidence="8" id="KW-0206">Cytoskeleton</keyword>
<dbReference type="Proteomes" id="UP000018050">
    <property type="component" value="Unassembled WGS sequence"/>
</dbReference>
<dbReference type="RefSeq" id="XP_013249034.1">
    <property type="nucleotide sequence ID" value="XM_013393580.1"/>
</dbReference>
<comment type="subcellular location">
    <subcellularLocation>
        <location evidence="2">Cytoplasm</location>
        <location evidence="2">Cytoskeleton</location>
        <location evidence="2">Flagellum axoneme</location>
    </subcellularLocation>
</comment>
<feature type="coiled-coil region" evidence="10">
    <location>
        <begin position="79"/>
        <end position="106"/>
    </location>
</feature>
<reference evidence="11" key="2">
    <citation type="submission" date="2013-10" db="EMBL/GenBank/DDBJ databases">
        <authorList>
            <person name="Aslett M."/>
        </authorList>
    </citation>
    <scope>NUCLEOTIDE SEQUENCE</scope>
    <source>
        <strain evidence="11">Houghton</strain>
    </source>
</reference>
<feature type="coiled-coil region" evidence="10">
    <location>
        <begin position="261"/>
        <end position="333"/>
    </location>
</feature>
<proteinExistence type="inferred from homology"/>
<dbReference type="EMBL" id="HG671520">
    <property type="protein sequence ID" value="CDI81159.1"/>
    <property type="molecule type" value="Genomic_DNA"/>
</dbReference>
<name>U6GRE2_EIMAC</name>
<dbReference type="InterPro" id="IPR042815">
    <property type="entry name" value="DRC10"/>
</dbReference>
<keyword evidence="12" id="KW-1185">Reference proteome</keyword>
<evidence type="ECO:0000256" key="5">
    <source>
        <dbReference type="ARBA" id="ARBA00022490"/>
    </source>
</evidence>
<dbReference type="AlphaFoldDB" id="U6GRE2"/>
<keyword evidence="5" id="KW-0963">Cytoplasm</keyword>
<reference evidence="11" key="1">
    <citation type="submission" date="2013-10" db="EMBL/GenBank/DDBJ databases">
        <title>Genomic analysis of the causative agents of coccidiosis in chickens.</title>
        <authorList>
            <person name="Reid A.J."/>
            <person name="Blake D."/>
            <person name="Billington K."/>
            <person name="Browne H."/>
            <person name="Dunn M."/>
            <person name="Hung S."/>
            <person name="Kawahara F."/>
            <person name="Miranda-Saavedra D."/>
            <person name="Mourier T."/>
            <person name="Nagra H."/>
            <person name="Otto T.D."/>
            <person name="Rawlings N."/>
            <person name="Sanchez A."/>
            <person name="Sanders M."/>
            <person name="Subramaniam C."/>
            <person name="Tay Y."/>
            <person name="Dear P."/>
            <person name="Doerig C."/>
            <person name="Gruber A."/>
            <person name="Parkinson J."/>
            <person name="Shirley M."/>
            <person name="Wan K.L."/>
            <person name="Berriman M."/>
            <person name="Tomley F."/>
            <person name="Pain A."/>
        </authorList>
    </citation>
    <scope>NUCLEOTIDE SEQUENCE</scope>
    <source>
        <strain evidence="11">Houghton</strain>
    </source>
</reference>
<evidence type="ECO:0000256" key="9">
    <source>
        <dbReference type="ARBA" id="ARBA00023273"/>
    </source>
</evidence>
<keyword evidence="7" id="KW-0969">Cilium</keyword>
<keyword evidence="9" id="KW-0966">Cell projection</keyword>
<dbReference type="OrthoDB" id="10265211at2759"/>
<keyword evidence="6" id="KW-0282">Flagellum</keyword>
<evidence type="ECO:0000256" key="3">
    <source>
        <dbReference type="ARBA" id="ARBA00009071"/>
    </source>
</evidence>